<organism evidence="1 2">
    <name type="scientific">Streblomastix strix</name>
    <dbReference type="NCBI Taxonomy" id="222440"/>
    <lineage>
        <taxon>Eukaryota</taxon>
        <taxon>Metamonada</taxon>
        <taxon>Preaxostyla</taxon>
        <taxon>Oxymonadida</taxon>
        <taxon>Streblomastigidae</taxon>
        <taxon>Streblomastix</taxon>
    </lineage>
</organism>
<sequence length="197" mass="22504">MTVPEEYNVIRGFIGLGENILLEILGEIVSVEDMQNIIGTCKATFKLQVHSRFQSIRKNLKVPIIRPPLRDYVIQDVDIVDDVYTNKYYVFATTILLDPAINSGIVSLELLNIKKLGAVGIADESVEYQHHNFPWTNVDRNKIVVYYPSHVYFKLGGIRHFCYDQIKVNAQFNDGDRITMEVSELGLQSSNIVILRE</sequence>
<reference evidence="1 2" key="1">
    <citation type="submission" date="2019-03" db="EMBL/GenBank/DDBJ databases">
        <title>Single cell metagenomics reveals metabolic interactions within the superorganism composed of flagellate Streblomastix strix and complex community of Bacteroidetes bacteria on its surface.</title>
        <authorList>
            <person name="Treitli S.C."/>
            <person name="Kolisko M."/>
            <person name="Husnik F."/>
            <person name="Keeling P."/>
            <person name="Hampl V."/>
        </authorList>
    </citation>
    <scope>NUCLEOTIDE SEQUENCE [LARGE SCALE GENOMIC DNA]</scope>
    <source>
        <strain evidence="1">ST1C</strain>
    </source>
</reference>
<dbReference type="Proteomes" id="UP000324800">
    <property type="component" value="Unassembled WGS sequence"/>
</dbReference>
<name>A0A5J4UQ65_9EUKA</name>
<dbReference type="EMBL" id="SNRW01013597">
    <property type="protein sequence ID" value="KAA6372443.1"/>
    <property type="molecule type" value="Genomic_DNA"/>
</dbReference>
<accession>A0A5J4UQ65</accession>
<proteinExistence type="predicted"/>
<gene>
    <name evidence="1" type="ORF">EZS28_032030</name>
</gene>
<evidence type="ECO:0000313" key="1">
    <source>
        <dbReference type="EMBL" id="KAA6372443.1"/>
    </source>
</evidence>
<comment type="caution">
    <text evidence="1">The sequence shown here is derived from an EMBL/GenBank/DDBJ whole genome shotgun (WGS) entry which is preliminary data.</text>
</comment>
<dbReference type="AlphaFoldDB" id="A0A5J4UQ65"/>
<evidence type="ECO:0000313" key="2">
    <source>
        <dbReference type="Proteomes" id="UP000324800"/>
    </source>
</evidence>
<protein>
    <submittedName>
        <fullName evidence="1">Uncharacterized protein</fullName>
    </submittedName>
</protein>